<keyword evidence="4" id="KW-0186">Copper</keyword>
<dbReference type="PANTHER" id="PTHR34820">
    <property type="entry name" value="INNER MEMBRANE PROTEIN YEBZ"/>
    <property type="match status" value="1"/>
</dbReference>
<dbReference type="GO" id="GO:0005507">
    <property type="term" value="F:copper ion binding"/>
    <property type="evidence" value="ECO:0007669"/>
    <property type="project" value="InterPro"/>
</dbReference>
<feature type="transmembrane region" description="Helical" evidence="5">
    <location>
        <begin position="389"/>
        <end position="412"/>
    </location>
</feature>
<dbReference type="Proteomes" id="UP000217785">
    <property type="component" value="Unassembled WGS sequence"/>
</dbReference>
<accession>A0A292YTY5</accession>
<evidence type="ECO:0000256" key="1">
    <source>
        <dbReference type="ARBA" id="ARBA00004196"/>
    </source>
</evidence>
<dbReference type="Gene3D" id="2.60.40.1220">
    <property type="match status" value="1"/>
</dbReference>
<reference evidence="9" key="1">
    <citation type="submission" date="2017-07" db="EMBL/GenBank/DDBJ databases">
        <title>Draft genome sequence of Effusibacillus lacus strain skLN1.</title>
        <authorList>
            <person name="Watanabe M."/>
            <person name="Kojima H."/>
            <person name="Fukui M."/>
        </authorList>
    </citation>
    <scope>NUCLEOTIDE SEQUENCE [LARGE SCALE GENOMIC DNA]</scope>
    <source>
        <strain evidence="9">skLN1</strain>
    </source>
</reference>
<keyword evidence="5" id="KW-0812">Transmembrane</keyword>
<evidence type="ECO:0000256" key="2">
    <source>
        <dbReference type="ARBA" id="ARBA00022723"/>
    </source>
</evidence>
<feature type="transmembrane region" description="Helical" evidence="5">
    <location>
        <begin position="144"/>
        <end position="165"/>
    </location>
</feature>
<organism evidence="8 9">
    <name type="scientific">Effusibacillus lacus</name>
    <dbReference type="NCBI Taxonomy" id="1348429"/>
    <lineage>
        <taxon>Bacteria</taxon>
        <taxon>Bacillati</taxon>
        <taxon>Bacillota</taxon>
        <taxon>Bacilli</taxon>
        <taxon>Bacillales</taxon>
        <taxon>Alicyclobacillaceae</taxon>
        <taxon>Effusibacillus</taxon>
    </lineage>
</organism>
<dbReference type="GO" id="GO:0005886">
    <property type="term" value="C:plasma membrane"/>
    <property type="evidence" value="ECO:0007669"/>
    <property type="project" value="TreeGrafter"/>
</dbReference>
<keyword evidence="5" id="KW-0472">Membrane</keyword>
<evidence type="ECO:0000256" key="3">
    <source>
        <dbReference type="ARBA" id="ARBA00022729"/>
    </source>
</evidence>
<evidence type="ECO:0000256" key="4">
    <source>
        <dbReference type="ARBA" id="ARBA00023008"/>
    </source>
</evidence>
<gene>
    <name evidence="8" type="ORF">EFBL_3646</name>
</gene>
<feature type="transmembrane region" description="Helical" evidence="5">
    <location>
        <begin position="322"/>
        <end position="344"/>
    </location>
</feature>
<feature type="transmembrane region" description="Helical" evidence="5">
    <location>
        <begin position="226"/>
        <end position="245"/>
    </location>
</feature>
<proteinExistence type="predicted"/>
<feature type="transmembrane region" description="Helical" evidence="5">
    <location>
        <begin position="356"/>
        <end position="377"/>
    </location>
</feature>
<evidence type="ECO:0000256" key="6">
    <source>
        <dbReference type="SAM" id="SignalP"/>
    </source>
</evidence>
<dbReference type="EMBL" id="BDUF01000112">
    <property type="protein sequence ID" value="GAX91955.1"/>
    <property type="molecule type" value="Genomic_DNA"/>
</dbReference>
<feature type="domain" description="CopC" evidence="7">
    <location>
        <begin position="25"/>
        <end position="120"/>
    </location>
</feature>
<dbReference type="InterPro" id="IPR014755">
    <property type="entry name" value="Cu-Rt/internalin_Ig-like"/>
</dbReference>
<dbReference type="InterPro" id="IPR014756">
    <property type="entry name" value="Ig_E-set"/>
</dbReference>
<dbReference type="Pfam" id="PF04234">
    <property type="entry name" value="CopC"/>
    <property type="match status" value="1"/>
</dbReference>
<comment type="caution">
    <text evidence="8">The sequence shown here is derived from an EMBL/GenBank/DDBJ whole genome shotgun (WGS) entry which is preliminary data.</text>
</comment>
<evidence type="ECO:0000313" key="8">
    <source>
        <dbReference type="EMBL" id="GAX91955.1"/>
    </source>
</evidence>
<keyword evidence="9" id="KW-1185">Reference proteome</keyword>
<feature type="transmembrane region" description="Helical" evidence="5">
    <location>
        <begin position="277"/>
        <end position="302"/>
    </location>
</feature>
<keyword evidence="5" id="KW-1133">Transmembrane helix</keyword>
<protein>
    <recommendedName>
        <fullName evidence="7">CopC domain-containing protein</fullName>
    </recommendedName>
</protein>
<dbReference type="RefSeq" id="WP_096184253.1">
    <property type="nucleotide sequence ID" value="NZ_BDUF01000112.1"/>
</dbReference>
<name>A0A292YTY5_9BACL</name>
<dbReference type="InterPro" id="IPR032694">
    <property type="entry name" value="CopC/D"/>
</dbReference>
<evidence type="ECO:0000256" key="5">
    <source>
        <dbReference type="SAM" id="Phobius"/>
    </source>
</evidence>
<keyword evidence="3 6" id="KW-0732">Signal</keyword>
<keyword evidence="2" id="KW-0479">Metal-binding</keyword>
<dbReference type="OrthoDB" id="2353937at2"/>
<dbReference type="GO" id="GO:0042597">
    <property type="term" value="C:periplasmic space"/>
    <property type="evidence" value="ECO:0007669"/>
    <property type="project" value="InterPro"/>
</dbReference>
<feature type="transmembrane region" description="Helical" evidence="5">
    <location>
        <begin position="186"/>
        <end position="206"/>
    </location>
</feature>
<dbReference type="GO" id="GO:0006825">
    <property type="term" value="P:copper ion transport"/>
    <property type="evidence" value="ECO:0007669"/>
    <property type="project" value="InterPro"/>
</dbReference>
<evidence type="ECO:0000259" key="7">
    <source>
        <dbReference type="Pfam" id="PF04234"/>
    </source>
</evidence>
<dbReference type="InterPro" id="IPR007348">
    <property type="entry name" value="CopC_dom"/>
</dbReference>
<dbReference type="GO" id="GO:0030313">
    <property type="term" value="C:cell envelope"/>
    <property type="evidence" value="ECO:0007669"/>
    <property type="project" value="UniProtKB-SubCell"/>
</dbReference>
<feature type="transmembrane region" description="Helical" evidence="5">
    <location>
        <begin position="252"/>
        <end position="271"/>
    </location>
</feature>
<dbReference type="AlphaFoldDB" id="A0A292YTY5"/>
<dbReference type="GO" id="GO:0046688">
    <property type="term" value="P:response to copper ion"/>
    <property type="evidence" value="ECO:0007669"/>
    <property type="project" value="InterPro"/>
</dbReference>
<feature type="signal peptide" evidence="6">
    <location>
        <begin position="1"/>
        <end position="26"/>
    </location>
</feature>
<feature type="chain" id="PRO_5012335576" description="CopC domain-containing protein" evidence="6">
    <location>
        <begin position="27"/>
        <end position="420"/>
    </location>
</feature>
<sequence>MTRIGTWLVVLLLTLWVSTGTVSAHANLTGTDPKDGAVLDESPEQIVLDFNEFLEREAVDLEILDGNGVSVTPVEIRIARDNAKRMLTDVPPLKEGTYTVRWSVLSEDGHPVTDSFRFSVGKETSEAVPVSPIKNQLANSVEPILLVLRFLAESILLIAGGFLWFSCWAGKRGFPDLVSSLSKLRIAGLILLATITAAELLAYLTYLPNSISASLLRAGDWSALKQIPFAVVLVIQLGLLALLALPQMQKSWYLGLWAMLVASFAFSGHAWGVEPVWLALLFRILHLLALALWLGAMSWLVVALMRESRVNQPINRAALRPFFVKVVFAASAMTVLSGIVMTNIQTDWWILTAKAGLWSTLLLGKIGLVLAMLGLALRQTLQWRKNSRLLSPCLLQWEWIAGVLVLAAGVWLSQIKYPLP</sequence>
<comment type="subcellular location">
    <subcellularLocation>
        <location evidence="1">Cell envelope</location>
    </subcellularLocation>
</comment>
<dbReference type="SUPFAM" id="SSF81296">
    <property type="entry name" value="E set domains"/>
    <property type="match status" value="1"/>
</dbReference>
<dbReference type="PANTHER" id="PTHR34820:SF4">
    <property type="entry name" value="INNER MEMBRANE PROTEIN YEBZ"/>
    <property type="match status" value="1"/>
</dbReference>
<evidence type="ECO:0000313" key="9">
    <source>
        <dbReference type="Proteomes" id="UP000217785"/>
    </source>
</evidence>